<sequence>MLKKVTTVALMPIDTCGLNFCSFGCGVDWCSD</sequence>
<evidence type="ECO:0000313" key="1">
    <source>
        <dbReference type="EMBL" id="PWK03924.1"/>
    </source>
</evidence>
<keyword evidence="2" id="KW-1185">Reference proteome</keyword>
<comment type="caution">
    <text evidence="1">The sequence shown here is derived from an EMBL/GenBank/DDBJ whole genome shotgun (WGS) entry which is preliminary data.</text>
</comment>
<gene>
    <name evidence="1" type="ORF">C7459_1465</name>
</gene>
<dbReference type="Proteomes" id="UP000245634">
    <property type="component" value="Unassembled WGS sequence"/>
</dbReference>
<proteinExistence type="predicted"/>
<dbReference type="AlphaFoldDB" id="A0A316DPA3"/>
<name>A0A316DPA3_9BACL</name>
<reference evidence="1 2" key="1">
    <citation type="submission" date="2018-05" db="EMBL/GenBank/DDBJ databases">
        <title>Genomic Encyclopedia of Type Strains, Phase IV (KMG-IV): sequencing the most valuable type-strain genomes for metagenomic binning, comparative biology and taxonomic classification.</title>
        <authorList>
            <person name="Goeker M."/>
        </authorList>
    </citation>
    <scope>NUCLEOTIDE SEQUENCE [LARGE SCALE GENOMIC DNA]</scope>
    <source>
        <strain evidence="1 2">DSM 18773</strain>
    </source>
</reference>
<organism evidence="1 2">
    <name type="scientific">Tumebacillus permanentifrigoris</name>
    <dbReference type="NCBI Taxonomy" id="378543"/>
    <lineage>
        <taxon>Bacteria</taxon>
        <taxon>Bacillati</taxon>
        <taxon>Bacillota</taxon>
        <taxon>Bacilli</taxon>
        <taxon>Bacillales</taxon>
        <taxon>Alicyclobacillaceae</taxon>
        <taxon>Tumebacillus</taxon>
    </lineage>
</organism>
<evidence type="ECO:0000313" key="2">
    <source>
        <dbReference type="Proteomes" id="UP000245634"/>
    </source>
</evidence>
<protein>
    <submittedName>
        <fullName evidence="1">Uncharacterized protein</fullName>
    </submittedName>
</protein>
<dbReference type="EMBL" id="QGGL01000046">
    <property type="protein sequence ID" value="PWK03924.1"/>
    <property type="molecule type" value="Genomic_DNA"/>
</dbReference>
<accession>A0A316DPA3</accession>